<dbReference type="EMBL" id="CP011232">
    <property type="protein sequence ID" value="AKI97466.1"/>
    <property type="molecule type" value="Genomic_DNA"/>
</dbReference>
<dbReference type="GO" id="GO:0043164">
    <property type="term" value="P:Gram-negative-bacterium-type cell wall biogenesis"/>
    <property type="evidence" value="ECO:0007669"/>
    <property type="project" value="TreeGrafter"/>
</dbReference>
<keyword evidence="1" id="KW-0472">Membrane</keyword>
<feature type="transmembrane region" description="Helical" evidence="1">
    <location>
        <begin position="6"/>
        <end position="28"/>
    </location>
</feature>
<name>A0A0G2ZBL5_9BACT</name>
<evidence type="ECO:0000313" key="3">
    <source>
        <dbReference type="EMBL" id="AKI97466.1"/>
    </source>
</evidence>
<keyword evidence="1" id="KW-0812">Transmembrane</keyword>
<gene>
    <name evidence="3" type="ORF">IX53_06125</name>
</gene>
<dbReference type="OrthoDB" id="9782395at2"/>
<dbReference type="InterPro" id="IPR003848">
    <property type="entry name" value="DUF218"/>
</dbReference>
<evidence type="ECO:0000313" key="4">
    <source>
        <dbReference type="Proteomes" id="UP000035159"/>
    </source>
</evidence>
<reference evidence="3 4" key="1">
    <citation type="submission" date="2015-04" db="EMBL/GenBank/DDBJ databases">
        <title>Complete Genome Sequence of Kosmotoga pacifica SLHLJ1.</title>
        <authorList>
            <person name="Jiang L.J."/>
            <person name="Shao Z.Z."/>
            <person name="Jebbar M."/>
        </authorList>
    </citation>
    <scope>NUCLEOTIDE SEQUENCE [LARGE SCALE GENOMIC DNA]</scope>
    <source>
        <strain evidence="3 4">SLHLJ1</strain>
    </source>
</reference>
<dbReference type="InterPro" id="IPR014729">
    <property type="entry name" value="Rossmann-like_a/b/a_fold"/>
</dbReference>
<dbReference type="GO" id="GO:0000270">
    <property type="term" value="P:peptidoglycan metabolic process"/>
    <property type="evidence" value="ECO:0007669"/>
    <property type="project" value="TreeGrafter"/>
</dbReference>
<dbReference type="PANTHER" id="PTHR30336:SF4">
    <property type="entry name" value="ENVELOPE BIOGENESIS FACTOR ELYC"/>
    <property type="match status" value="1"/>
</dbReference>
<dbReference type="Gene3D" id="3.40.50.620">
    <property type="entry name" value="HUPs"/>
    <property type="match status" value="1"/>
</dbReference>
<evidence type="ECO:0000256" key="1">
    <source>
        <dbReference type="SAM" id="Phobius"/>
    </source>
</evidence>
<dbReference type="RefSeq" id="WP_047754600.1">
    <property type="nucleotide sequence ID" value="NZ_CAJUHA010000011.1"/>
</dbReference>
<dbReference type="GO" id="GO:0005886">
    <property type="term" value="C:plasma membrane"/>
    <property type="evidence" value="ECO:0007669"/>
    <property type="project" value="TreeGrafter"/>
</dbReference>
<dbReference type="KEGG" id="kpf:IX53_06125"/>
<dbReference type="PANTHER" id="PTHR30336">
    <property type="entry name" value="INNER MEMBRANE PROTEIN, PROBABLE PERMEASE"/>
    <property type="match status" value="1"/>
</dbReference>
<sequence length="255" mass="28371">MFYFEKFLSALLTPPGIIIFVLFIVGILSLKKALNPGQKLLAYIELLVAFFLYLLSSGIGTYLYLKPLETDISLPSIESLATGDAIVVLGGGIVLTQQETELSVHSLKRLLKGFELYKTLKIPIIVTGGSPLGRDGPAEAEVMAKVLKEWGIDEEDILVDVSARTTAENAYYVSKIYHENNWSKVILVTSAVHMKRATDAFLQNGVRVISYPTDYLYDYAPISWVDFLPSSDALEANLSGIHEFIGQIWYRTRGR</sequence>
<protein>
    <recommendedName>
        <fullName evidence="2">DUF218 domain-containing protein</fullName>
    </recommendedName>
</protein>
<dbReference type="STRING" id="1330330.IX53_06125"/>
<dbReference type="CDD" id="cd06259">
    <property type="entry name" value="YdcF-like"/>
    <property type="match status" value="1"/>
</dbReference>
<feature type="transmembrane region" description="Helical" evidence="1">
    <location>
        <begin position="40"/>
        <end position="65"/>
    </location>
</feature>
<dbReference type="Proteomes" id="UP000035159">
    <property type="component" value="Chromosome"/>
</dbReference>
<dbReference type="InterPro" id="IPR051599">
    <property type="entry name" value="Cell_Envelope_Assoc"/>
</dbReference>
<evidence type="ECO:0000259" key="2">
    <source>
        <dbReference type="Pfam" id="PF02698"/>
    </source>
</evidence>
<dbReference type="AlphaFoldDB" id="A0A0G2ZBL5"/>
<proteinExistence type="predicted"/>
<dbReference type="Pfam" id="PF02698">
    <property type="entry name" value="DUF218"/>
    <property type="match status" value="1"/>
</dbReference>
<accession>A0A0G2ZBL5</accession>
<dbReference type="PATRIC" id="fig|1330330.3.peg.1241"/>
<keyword evidence="1" id="KW-1133">Transmembrane helix</keyword>
<keyword evidence="4" id="KW-1185">Reference proteome</keyword>
<organism evidence="3 4">
    <name type="scientific">Kosmotoga pacifica</name>
    <dbReference type="NCBI Taxonomy" id="1330330"/>
    <lineage>
        <taxon>Bacteria</taxon>
        <taxon>Thermotogati</taxon>
        <taxon>Thermotogota</taxon>
        <taxon>Thermotogae</taxon>
        <taxon>Kosmotogales</taxon>
        <taxon>Kosmotogaceae</taxon>
        <taxon>Kosmotoga</taxon>
    </lineage>
</organism>
<feature type="domain" description="DUF218" evidence="2">
    <location>
        <begin position="84"/>
        <end position="246"/>
    </location>
</feature>